<dbReference type="AlphaFoldDB" id="A0A7R8VM52"/>
<proteinExistence type="inferred from homology"/>
<dbReference type="InterPro" id="IPR040309">
    <property type="entry name" value="Naf1"/>
</dbReference>
<dbReference type="GO" id="GO:0003723">
    <property type="term" value="F:RNA binding"/>
    <property type="evidence" value="ECO:0007669"/>
    <property type="project" value="UniProtKB-KW"/>
</dbReference>
<dbReference type="InterPro" id="IPR038664">
    <property type="entry name" value="Gar1/Naf1_Cbf5-bd_sf"/>
</dbReference>
<evidence type="ECO:0000256" key="2">
    <source>
        <dbReference type="ARBA" id="ARBA00009801"/>
    </source>
</evidence>
<feature type="compositionally biased region" description="Acidic residues" evidence="9">
    <location>
        <begin position="254"/>
        <end position="263"/>
    </location>
</feature>
<evidence type="ECO:0000256" key="4">
    <source>
        <dbReference type="ARBA" id="ARBA00022517"/>
    </source>
</evidence>
<dbReference type="EMBL" id="OA568022">
    <property type="protein sequence ID" value="CAD7201071.1"/>
    <property type="molecule type" value="Genomic_DNA"/>
</dbReference>
<evidence type="ECO:0000256" key="7">
    <source>
        <dbReference type="ARBA" id="ARBA00022884"/>
    </source>
</evidence>
<keyword evidence="5" id="KW-0698">rRNA processing</keyword>
<dbReference type="GO" id="GO:0005634">
    <property type="term" value="C:nucleus"/>
    <property type="evidence" value="ECO:0007669"/>
    <property type="project" value="UniProtKB-SubCell"/>
</dbReference>
<feature type="compositionally biased region" description="Pro residues" evidence="9">
    <location>
        <begin position="617"/>
        <end position="628"/>
    </location>
</feature>
<sequence length="657" mass="72275">MDVGDPTNGGWIVLREKEPMSASARSPIELELKHQYLVSSMMNAYNTHKMASSTITSDVADEIERNTLKMDEPESSHQAKESEDICSAPCNLFVNATCKGETGESPDNKEGGLESSELVDDGSICSSIANSENVSQFFQDTNPPDQVETSSLNNGKVEPPQQSQAPSVGVGKVLDQLNVSGLGQLCVYVSEDSDDSEDCETDISSAAVVHITHPASLEEGVSAFIKRQSDSSLESSDSSSSDWEFHSDTGSASSEEEEEEEDDHGAQDAQGQAQMLEVDKGAKKVGPLRTNGEITLDDLPPIEDLHISVPEEDCKELGKVCSIVDKLVVVQPNPNTPTLNLDSVLFLECGKRALGHIFDVFGQVKAPYYCVRFNSPEHIETAGVQVGTIVYCAPKSPYTEYVFLNQLLSDASWKHNNEPPPRLLDYSDDEEERQARRVYIGKTKQPSREEHETTDQPLSKRPSLFEEVKNRRNLMLNALSQRRQHRMARAGAPPAAPPPGYGRGFANPEWKVVGSNPCPTPREYIIRPSTFPQPPPMVPIALQRGFWDVPSPAGQPQLPPRSSLDSWILPRPRGPFPRPGGVRFPPLAHSGFWPTVATQLPPSGVFFPQNHQGAMVFPPPHPNYPPPRFNNNPSTLFDPSQPPPRPRPHNSQTWKVD</sequence>
<dbReference type="PANTHER" id="PTHR31633:SF1">
    <property type="entry name" value="H_ACA RIBONUCLEOPROTEIN COMPLEX NON-CORE SUBUNIT NAF1"/>
    <property type="match status" value="1"/>
</dbReference>
<feature type="region of interest" description="Disordered" evidence="9">
    <location>
        <begin position="439"/>
        <end position="467"/>
    </location>
</feature>
<keyword evidence="6" id="KW-0597">Phosphoprotein</keyword>
<dbReference type="FunFam" id="2.40.10.230:FF:000002">
    <property type="entry name" value="H/ACA ribonucleoprotein complex non-core subunit NAF1"/>
    <property type="match status" value="1"/>
</dbReference>
<comment type="similarity">
    <text evidence="2">Belongs to the NAF1 family.</text>
</comment>
<feature type="region of interest" description="Disordered" evidence="9">
    <location>
        <begin position="136"/>
        <end position="167"/>
    </location>
</feature>
<dbReference type="InterPro" id="IPR007504">
    <property type="entry name" value="H/ACA_rnp_Gar1/Naf1"/>
</dbReference>
<dbReference type="GO" id="GO:0043489">
    <property type="term" value="P:RNA stabilization"/>
    <property type="evidence" value="ECO:0007669"/>
    <property type="project" value="UniProtKB-ARBA"/>
</dbReference>
<organism evidence="10">
    <name type="scientific">Timema douglasi</name>
    <name type="common">Walking stick</name>
    <dbReference type="NCBI Taxonomy" id="61478"/>
    <lineage>
        <taxon>Eukaryota</taxon>
        <taxon>Metazoa</taxon>
        <taxon>Ecdysozoa</taxon>
        <taxon>Arthropoda</taxon>
        <taxon>Hexapoda</taxon>
        <taxon>Insecta</taxon>
        <taxon>Pterygota</taxon>
        <taxon>Neoptera</taxon>
        <taxon>Polyneoptera</taxon>
        <taxon>Phasmatodea</taxon>
        <taxon>Timematodea</taxon>
        <taxon>Timematoidea</taxon>
        <taxon>Timematidae</taxon>
        <taxon>Timema</taxon>
    </lineage>
</organism>
<feature type="compositionally biased region" description="Low complexity" evidence="9">
    <location>
        <begin position="232"/>
        <end position="242"/>
    </location>
</feature>
<evidence type="ECO:0000256" key="9">
    <source>
        <dbReference type="SAM" id="MobiDB-lite"/>
    </source>
</evidence>
<keyword evidence="7" id="KW-0694">RNA-binding</keyword>
<protein>
    <recommendedName>
        <fullName evidence="3">H/ACA ribonucleoprotein complex non-core subunit NAF1</fullName>
    </recommendedName>
</protein>
<accession>A0A7R8VM52</accession>
<dbReference type="GO" id="GO:0001522">
    <property type="term" value="P:pseudouridine synthesis"/>
    <property type="evidence" value="ECO:0007669"/>
    <property type="project" value="InterPro"/>
</dbReference>
<feature type="region of interest" description="Disordered" evidence="9">
    <location>
        <begin position="614"/>
        <end position="657"/>
    </location>
</feature>
<evidence type="ECO:0000256" key="6">
    <source>
        <dbReference type="ARBA" id="ARBA00022553"/>
    </source>
</evidence>
<keyword evidence="8" id="KW-0539">Nucleus</keyword>
<dbReference type="Gene3D" id="2.40.10.230">
    <property type="entry name" value="Probable tRNA pseudouridine synthase domain"/>
    <property type="match status" value="1"/>
</dbReference>
<gene>
    <name evidence="10" type="ORF">TDIB3V08_LOCUS7275</name>
</gene>
<evidence type="ECO:0000256" key="1">
    <source>
        <dbReference type="ARBA" id="ARBA00004123"/>
    </source>
</evidence>
<name>A0A7R8VM52_TIMDO</name>
<dbReference type="PANTHER" id="PTHR31633">
    <property type="entry name" value="H/ACA RIBONUCLEOPROTEIN COMPLEX NON-CORE SUBUNIT NAF1"/>
    <property type="match status" value="1"/>
</dbReference>
<dbReference type="Pfam" id="PF04410">
    <property type="entry name" value="Gar1"/>
    <property type="match status" value="1"/>
</dbReference>
<evidence type="ECO:0000256" key="3">
    <source>
        <dbReference type="ARBA" id="ARBA00021438"/>
    </source>
</evidence>
<comment type="subcellular location">
    <subcellularLocation>
        <location evidence="1">Nucleus</location>
    </subcellularLocation>
</comment>
<keyword evidence="4" id="KW-0690">Ribosome biogenesis</keyword>
<evidence type="ECO:0000313" key="10">
    <source>
        <dbReference type="EMBL" id="CAD7201071.1"/>
    </source>
</evidence>
<evidence type="ECO:0000256" key="8">
    <source>
        <dbReference type="ARBA" id="ARBA00023242"/>
    </source>
</evidence>
<dbReference type="GO" id="GO:0006364">
    <property type="term" value="P:rRNA processing"/>
    <property type="evidence" value="ECO:0007669"/>
    <property type="project" value="UniProtKB-KW"/>
</dbReference>
<dbReference type="GO" id="GO:0005732">
    <property type="term" value="C:sno(s)RNA-containing ribonucleoprotein complex"/>
    <property type="evidence" value="ECO:0007669"/>
    <property type="project" value="InterPro"/>
</dbReference>
<dbReference type="InterPro" id="IPR009000">
    <property type="entry name" value="Transl_B-barrel_sf"/>
</dbReference>
<dbReference type="GO" id="GO:0000493">
    <property type="term" value="P:box H/ACA snoRNP assembly"/>
    <property type="evidence" value="ECO:0007669"/>
    <property type="project" value="InterPro"/>
</dbReference>
<reference evidence="10" key="1">
    <citation type="submission" date="2020-11" db="EMBL/GenBank/DDBJ databases">
        <authorList>
            <person name="Tran Van P."/>
        </authorList>
    </citation>
    <scope>NUCLEOTIDE SEQUENCE</scope>
</reference>
<feature type="region of interest" description="Disordered" evidence="9">
    <location>
        <begin position="232"/>
        <end position="271"/>
    </location>
</feature>
<dbReference type="SUPFAM" id="SSF50447">
    <property type="entry name" value="Translation proteins"/>
    <property type="match status" value="1"/>
</dbReference>
<evidence type="ECO:0000256" key="5">
    <source>
        <dbReference type="ARBA" id="ARBA00022552"/>
    </source>
</evidence>
<feature type="compositionally biased region" description="Polar residues" evidence="9">
    <location>
        <begin position="136"/>
        <end position="166"/>
    </location>
</feature>